<proteinExistence type="predicted"/>
<accession>A0A5D2LWB1</accession>
<keyword evidence="2" id="KW-1185">Reference proteome</keyword>
<dbReference type="EMBL" id="CM017624">
    <property type="protein sequence ID" value="TYH83344.1"/>
    <property type="molecule type" value="Genomic_DNA"/>
</dbReference>
<reference evidence="1 2" key="1">
    <citation type="submission" date="2019-07" db="EMBL/GenBank/DDBJ databases">
        <title>WGS assembly of Gossypium tomentosum.</title>
        <authorList>
            <person name="Chen Z.J."/>
            <person name="Sreedasyam A."/>
            <person name="Ando A."/>
            <person name="Song Q."/>
            <person name="De L."/>
            <person name="Hulse-Kemp A."/>
            <person name="Ding M."/>
            <person name="Ye W."/>
            <person name="Kirkbride R."/>
            <person name="Jenkins J."/>
            <person name="Plott C."/>
            <person name="Lovell J."/>
            <person name="Lin Y.-M."/>
            <person name="Vaughn R."/>
            <person name="Liu B."/>
            <person name="Li W."/>
            <person name="Simpson S."/>
            <person name="Scheffler B."/>
            <person name="Saski C."/>
            <person name="Grover C."/>
            <person name="Hu G."/>
            <person name="Conover J."/>
            <person name="Carlson J."/>
            <person name="Shu S."/>
            <person name="Boston L."/>
            <person name="Williams M."/>
            <person name="Peterson D."/>
            <person name="Mcgee K."/>
            <person name="Jones D."/>
            <person name="Wendel J."/>
            <person name="Stelly D."/>
            <person name="Grimwood J."/>
            <person name="Schmutz J."/>
        </authorList>
    </citation>
    <scope>NUCLEOTIDE SEQUENCE [LARGE SCALE GENOMIC DNA]</scope>
    <source>
        <strain evidence="1">7179.01</strain>
    </source>
</reference>
<evidence type="ECO:0000313" key="2">
    <source>
        <dbReference type="Proteomes" id="UP000322667"/>
    </source>
</evidence>
<organism evidence="1 2">
    <name type="scientific">Gossypium tomentosum</name>
    <name type="common">Hawaiian cotton</name>
    <name type="synonym">Gossypium sandvicense</name>
    <dbReference type="NCBI Taxonomy" id="34277"/>
    <lineage>
        <taxon>Eukaryota</taxon>
        <taxon>Viridiplantae</taxon>
        <taxon>Streptophyta</taxon>
        <taxon>Embryophyta</taxon>
        <taxon>Tracheophyta</taxon>
        <taxon>Spermatophyta</taxon>
        <taxon>Magnoliopsida</taxon>
        <taxon>eudicotyledons</taxon>
        <taxon>Gunneridae</taxon>
        <taxon>Pentapetalae</taxon>
        <taxon>rosids</taxon>
        <taxon>malvids</taxon>
        <taxon>Malvales</taxon>
        <taxon>Malvaceae</taxon>
        <taxon>Malvoideae</taxon>
        <taxon>Gossypium</taxon>
    </lineage>
</organism>
<dbReference type="AlphaFoldDB" id="A0A5D2LWB1"/>
<evidence type="ECO:0000313" key="1">
    <source>
        <dbReference type="EMBL" id="TYH83344.1"/>
    </source>
</evidence>
<name>A0A5D2LWB1_GOSTO</name>
<sequence>MEPTKDSTASLTSETVVRKRDMASLEKARVDLARRRNTRGDLTLLRCLSFVCCRNGRTMT</sequence>
<dbReference type="Proteomes" id="UP000322667">
    <property type="component" value="Chromosome D02"/>
</dbReference>
<gene>
    <name evidence="1" type="ORF">ES332_D02G126600v1</name>
</gene>
<protein>
    <submittedName>
        <fullName evidence="1">Uncharacterized protein</fullName>
    </submittedName>
</protein>